<dbReference type="Proteomes" id="UP000251558">
    <property type="component" value="Unassembled WGS sequence"/>
</dbReference>
<dbReference type="AlphaFoldDB" id="A0A330H936"/>
<gene>
    <name evidence="1" type="ORF">DPM33_32930</name>
</gene>
<evidence type="ECO:0000313" key="1">
    <source>
        <dbReference type="EMBL" id="RAZ83189.1"/>
    </source>
</evidence>
<protein>
    <submittedName>
        <fullName evidence="1">Uncharacterized protein</fullName>
    </submittedName>
</protein>
<comment type="caution">
    <text evidence="1">The sequence shown here is derived from an EMBL/GenBank/DDBJ whole genome shotgun (WGS) entry which is preliminary data.</text>
</comment>
<proteinExistence type="predicted"/>
<evidence type="ECO:0000313" key="2">
    <source>
        <dbReference type="Proteomes" id="UP000251558"/>
    </source>
</evidence>
<keyword evidence="2" id="KW-1185">Reference proteome</keyword>
<dbReference type="RefSeq" id="WP_112101524.1">
    <property type="nucleotide sequence ID" value="NZ_QMBP01000027.1"/>
</dbReference>
<organism evidence="1 2">
    <name type="scientific">Mesorhizobium hawassense</name>
    <dbReference type="NCBI Taxonomy" id="1209954"/>
    <lineage>
        <taxon>Bacteria</taxon>
        <taxon>Pseudomonadati</taxon>
        <taxon>Pseudomonadota</taxon>
        <taxon>Alphaproteobacteria</taxon>
        <taxon>Hyphomicrobiales</taxon>
        <taxon>Phyllobacteriaceae</taxon>
        <taxon>Mesorhizobium</taxon>
    </lineage>
</organism>
<dbReference type="OrthoDB" id="9804924at2"/>
<name>A0A330H936_9HYPH</name>
<reference evidence="1 2" key="1">
    <citation type="submission" date="2018-07" db="EMBL/GenBank/DDBJ databases">
        <title>Diversity of Mesorhizobium strains in Brazil.</title>
        <authorList>
            <person name="Helene L.C.F."/>
            <person name="Dall'Agnol R."/>
            <person name="Delamuta J.R.M."/>
            <person name="Hungria M."/>
        </authorList>
    </citation>
    <scope>NUCLEOTIDE SEQUENCE [LARGE SCALE GENOMIC DNA]</scope>
    <source>
        <strain evidence="1 2">AC99b</strain>
    </source>
</reference>
<dbReference type="EMBL" id="QMBP01000027">
    <property type="protein sequence ID" value="RAZ83189.1"/>
    <property type="molecule type" value="Genomic_DNA"/>
</dbReference>
<sequence length="65" mass="7358">MTEAEMLQRIEDLEAKSGQAYQVIGNLLSQCGLHETKEGTRALDYFSQDGYDDDFLPWPKGGEFN</sequence>
<accession>A0A330H936</accession>